<reference evidence="3 4" key="1">
    <citation type="journal article" date="2015" name="Int. Biodeterior. Biodegradation">
        <title>Physiological and genetic screening methods for the isolation of methyl tert-butyl ether-degrading bacteria for bioremediation purposes.</title>
        <authorList>
            <person name="Guisado I.M."/>
            <person name="Purswani J."/>
            <person name="Gonzalez Lopez J."/>
            <person name="Pozo C."/>
        </authorList>
    </citation>
    <scope>NUCLEOTIDE SEQUENCE [LARGE SCALE GENOMIC DNA]</scope>
    <source>
        <strain evidence="3 4">SH7</strain>
    </source>
</reference>
<dbReference type="Gene3D" id="3.30.457.10">
    <property type="entry name" value="Copper amine oxidase-like, N-terminal domain"/>
    <property type="match status" value="1"/>
</dbReference>
<dbReference type="Pfam" id="PF07833">
    <property type="entry name" value="Cu_amine_oxidN1"/>
    <property type="match status" value="1"/>
</dbReference>
<dbReference type="Pfam" id="PF01963">
    <property type="entry name" value="TraB_PrgY_gumN"/>
    <property type="match status" value="1"/>
</dbReference>
<feature type="domain" description="Copper amine oxidase-like N-terminal" evidence="2">
    <location>
        <begin position="32"/>
        <end position="138"/>
    </location>
</feature>
<dbReference type="PANTHER" id="PTHR40590:SF1">
    <property type="entry name" value="CYTOPLASMIC PROTEIN"/>
    <property type="match status" value="1"/>
</dbReference>
<name>A0A0W1ATL1_9BACL</name>
<keyword evidence="4" id="KW-1185">Reference proteome</keyword>
<protein>
    <recommendedName>
        <fullName evidence="2">Copper amine oxidase-like N-terminal domain-containing protein</fullName>
    </recommendedName>
</protein>
<evidence type="ECO:0000259" key="2">
    <source>
        <dbReference type="Pfam" id="PF07833"/>
    </source>
</evidence>
<dbReference type="InterPro" id="IPR036582">
    <property type="entry name" value="Mao_N_sf"/>
</dbReference>
<evidence type="ECO:0000256" key="1">
    <source>
        <dbReference type="SAM" id="SignalP"/>
    </source>
</evidence>
<dbReference type="RefSeq" id="WP_060625305.1">
    <property type="nucleotide sequence ID" value="NZ_LCZJ02000033.1"/>
</dbReference>
<organism evidence="3 4">
    <name type="scientific">Paenibacillus etheri</name>
    <dbReference type="NCBI Taxonomy" id="1306852"/>
    <lineage>
        <taxon>Bacteria</taxon>
        <taxon>Bacillati</taxon>
        <taxon>Bacillota</taxon>
        <taxon>Bacilli</taxon>
        <taxon>Bacillales</taxon>
        <taxon>Paenibacillaceae</taxon>
        <taxon>Paenibacillus</taxon>
    </lineage>
</organism>
<keyword evidence="1" id="KW-0732">Signal</keyword>
<gene>
    <name evidence="3" type="ORF">UQ64_23310</name>
</gene>
<feature type="signal peptide" evidence="1">
    <location>
        <begin position="1"/>
        <end position="23"/>
    </location>
</feature>
<comment type="caution">
    <text evidence="3">The sequence shown here is derived from an EMBL/GenBank/DDBJ whole genome shotgun (WGS) entry which is preliminary data.</text>
</comment>
<dbReference type="InterPro" id="IPR012854">
    <property type="entry name" value="Cu_amine_oxidase-like_N"/>
</dbReference>
<dbReference type="EMBL" id="LCZJ02000033">
    <property type="protein sequence ID" value="KTD84592.1"/>
    <property type="molecule type" value="Genomic_DNA"/>
</dbReference>
<evidence type="ECO:0000313" key="4">
    <source>
        <dbReference type="Proteomes" id="UP000054709"/>
    </source>
</evidence>
<dbReference type="OrthoDB" id="357294at2"/>
<dbReference type="PANTHER" id="PTHR40590">
    <property type="entry name" value="CYTOPLASMIC PROTEIN-RELATED"/>
    <property type="match status" value="1"/>
</dbReference>
<proteinExistence type="predicted"/>
<accession>A0A0W1ATL1</accession>
<dbReference type="CDD" id="cd14789">
    <property type="entry name" value="Tiki"/>
    <property type="match status" value="1"/>
</dbReference>
<evidence type="ECO:0000313" key="3">
    <source>
        <dbReference type="EMBL" id="KTD84592.1"/>
    </source>
</evidence>
<dbReference type="Proteomes" id="UP000054709">
    <property type="component" value="Unassembled WGS sequence"/>
</dbReference>
<feature type="chain" id="PRO_5006920047" description="Copper amine oxidase-like N-terminal domain-containing protein" evidence="1">
    <location>
        <begin position="24"/>
        <end position="420"/>
    </location>
</feature>
<dbReference type="InterPro" id="IPR047111">
    <property type="entry name" value="YbaP-like"/>
</dbReference>
<dbReference type="InterPro" id="IPR002816">
    <property type="entry name" value="TraB/PrgY/GumN_fam"/>
</dbReference>
<sequence>MKKLGALFLSIFMVMSVFTTAHAAEKPVGVWIDGTEVKLGNANPIVEKGTTLVPMRPLLEKLNVNMNWNKKTQTVTGTKNGLALSLTIGSTTATVNGEKKKLEVAPKTINNVTYVPVRFIGETIGYKVEWSPAQRTITFVANNQAAGSTGFLWKVENNGNTVYLLGSIHVANDKMYPLRPEIEAAFEASQYLGVEVDLTKVDQTEIQKFLTEKGSYTDGTKLKDHVSADTYNKVVALLKANGLAGDAFDSFKPWVVTQGISSLKMQTTDYTPDTGIDLYFTQKAGKLSKPIIELENMQLQLNMFNQFSDGLQEKLLLDTLDSLKQTDNAAATASLDALSQMWRQGDEQSLVAMTQSVAKEPEYYKGLVSDRNTNMVKHVKDYLNSDKKATYLVIVGALHMLGDDGIVTQLQKDGFNVVKQ</sequence>
<dbReference type="AlphaFoldDB" id="A0A0W1ATL1"/>
<dbReference type="SUPFAM" id="SSF55383">
    <property type="entry name" value="Copper amine oxidase, domain N"/>
    <property type="match status" value="1"/>
</dbReference>